<reference evidence="3" key="1">
    <citation type="submission" date="2015-02" db="EMBL/GenBank/DDBJ databases">
        <title>Description and complete genome sequence of the first cultured representative of the subdivision 5 of the Verrucomicrobia phylum.</title>
        <authorList>
            <person name="Spring S."/>
            <person name="Bunk B."/>
            <person name="Sproer C."/>
            <person name="Klenk H.-P."/>
        </authorList>
    </citation>
    <scope>NUCLEOTIDE SEQUENCE [LARGE SCALE GENOMIC DNA]</scope>
    <source>
        <strain evidence="3">L21-Fru-AB</strain>
    </source>
</reference>
<reference evidence="2 3" key="2">
    <citation type="journal article" date="2016" name="ISME J.">
        <title>Characterization of the first cultured representative of Verrucomicrobia subdivision 5 indicates the proposal of a novel phylum.</title>
        <authorList>
            <person name="Spring S."/>
            <person name="Bunk B."/>
            <person name="Sproer C."/>
            <person name="Schumann P."/>
            <person name="Rohde M."/>
            <person name="Tindall B.J."/>
            <person name="Klenk H.P."/>
        </authorList>
    </citation>
    <scope>NUCLEOTIDE SEQUENCE [LARGE SCALE GENOMIC DNA]</scope>
    <source>
        <strain evidence="2 3">L21-Fru-AB</strain>
    </source>
</reference>
<proteinExistence type="predicted"/>
<dbReference type="OrthoDB" id="580775at2"/>
<dbReference type="EMBL" id="CP010904">
    <property type="protein sequence ID" value="AKJ65515.1"/>
    <property type="molecule type" value="Genomic_DNA"/>
</dbReference>
<dbReference type="Proteomes" id="UP000035268">
    <property type="component" value="Chromosome"/>
</dbReference>
<protein>
    <submittedName>
        <fullName evidence="2">Phenylacetate-coenzyme A ligase</fullName>
        <ecNumber evidence="2">6.2.1.30</ecNumber>
    </submittedName>
</protein>
<dbReference type="RefSeq" id="WP_052882735.1">
    <property type="nucleotide sequence ID" value="NZ_CP010904.1"/>
</dbReference>
<gene>
    <name evidence="2" type="ORF">L21SP4_02288</name>
</gene>
<keyword evidence="2" id="KW-0436">Ligase</keyword>
<dbReference type="Gene3D" id="3.40.50.12780">
    <property type="entry name" value="N-terminal domain of ligase-like"/>
    <property type="match status" value="1"/>
</dbReference>
<dbReference type="AlphaFoldDB" id="A0A0G3EL73"/>
<sequence length="429" mass="48271">MSWRYRIIDLVRRTRSLEGYRRLCAGDGLGDWRLRQRRALGELLVSLQRHNPFYGSLLRGVKEATLREEPEEALYSLPVMDKTRVSEHRDELYAPPSGYPPPARRRTGGSTGSPFEYYVDADTTCRARAYLLFCWHRCAGYEPGDPYITVAGRSLQGEGSFRQSVYRFLQHNTLVQAHRIGEGALPPSRALRRARFIFAYPGALCALLEQEPGLSKQMASLGAVFTTSEQLLPAMRRQIESMLKVPVYDMYGANDGGLVSCECGEHAGYHYDPLNTWVESQRTAEGESELLLTSLNTRSFPLVRYRVGDVAEVRDMDDCPCGLPWPGIVNLKGRTRDLIRLPDGSRVHGSLLNAVLADFPEVTRYRIVQEKSGKLSVYVRMTPDTGARASERLRNSIREACAGLEVEMLSFKEPGGSDDKFRVIESHAV</sequence>
<organism evidence="2 3">
    <name type="scientific">Kiritimatiella glycovorans</name>
    <dbReference type="NCBI Taxonomy" id="1307763"/>
    <lineage>
        <taxon>Bacteria</taxon>
        <taxon>Pseudomonadati</taxon>
        <taxon>Kiritimatiellota</taxon>
        <taxon>Kiritimatiellia</taxon>
        <taxon>Kiritimatiellales</taxon>
        <taxon>Kiritimatiellaceae</taxon>
        <taxon>Kiritimatiella</taxon>
    </lineage>
</organism>
<dbReference type="EC" id="6.2.1.30" evidence="2"/>
<feature type="region of interest" description="Disordered" evidence="1">
    <location>
        <begin position="91"/>
        <end position="111"/>
    </location>
</feature>
<dbReference type="InterPro" id="IPR053158">
    <property type="entry name" value="CapK_Type1_Caps_Biosynth"/>
</dbReference>
<dbReference type="PANTHER" id="PTHR36932">
    <property type="entry name" value="CAPSULAR POLYSACCHARIDE BIOSYNTHESIS PROTEIN"/>
    <property type="match status" value="1"/>
</dbReference>
<evidence type="ECO:0000256" key="1">
    <source>
        <dbReference type="SAM" id="MobiDB-lite"/>
    </source>
</evidence>
<dbReference type="InterPro" id="IPR042099">
    <property type="entry name" value="ANL_N_sf"/>
</dbReference>
<dbReference type="SUPFAM" id="SSF56801">
    <property type="entry name" value="Acetyl-CoA synthetase-like"/>
    <property type="match status" value="1"/>
</dbReference>
<evidence type="ECO:0000313" key="2">
    <source>
        <dbReference type="EMBL" id="AKJ65515.1"/>
    </source>
</evidence>
<evidence type="ECO:0000313" key="3">
    <source>
        <dbReference type="Proteomes" id="UP000035268"/>
    </source>
</evidence>
<dbReference type="GO" id="GO:0047475">
    <property type="term" value="F:phenylacetate-CoA ligase activity"/>
    <property type="evidence" value="ECO:0007669"/>
    <property type="project" value="UniProtKB-EC"/>
</dbReference>
<dbReference type="PANTHER" id="PTHR36932:SF1">
    <property type="entry name" value="CAPSULAR POLYSACCHARIDE BIOSYNTHESIS PROTEIN"/>
    <property type="match status" value="1"/>
</dbReference>
<dbReference type="STRING" id="1307763.L21SP4_02288"/>
<keyword evidence="3" id="KW-1185">Reference proteome</keyword>
<name>A0A0G3EL73_9BACT</name>
<accession>A0A0G3EL73</accession>
<dbReference type="KEGG" id="vbl:L21SP4_02288"/>